<organism evidence="1 2">
    <name type="scientific">Helicostylum pulchrum</name>
    <dbReference type="NCBI Taxonomy" id="562976"/>
    <lineage>
        <taxon>Eukaryota</taxon>
        <taxon>Fungi</taxon>
        <taxon>Fungi incertae sedis</taxon>
        <taxon>Mucoromycota</taxon>
        <taxon>Mucoromycotina</taxon>
        <taxon>Mucoromycetes</taxon>
        <taxon>Mucorales</taxon>
        <taxon>Mucorineae</taxon>
        <taxon>Mucoraceae</taxon>
        <taxon>Helicostylum</taxon>
    </lineage>
</organism>
<dbReference type="Proteomes" id="UP001476247">
    <property type="component" value="Unassembled WGS sequence"/>
</dbReference>
<evidence type="ECO:0000313" key="1">
    <source>
        <dbReference type="EMBL" id="GAA5801871.1"/>
    </source>
</evidence>
<name>A0ABP9Y4F9_9FUNG</name>
<keyword evidence="2" id="KW-1185">Reference proteome</keyword>
<reference evidence="1 2" key="1">
    <citation type="submission" date="2024-04" db="EMBL/GenBank/DDBJ databases">
        <title>genome sequences of Mucor flavus KT1a and Helicostylum pulchrum KT1b strains isolation_sourced from the surface of a dry-aged beef.</title>
        <authorList>
            <person name="Toyotome T."/>
            <person name="Hosono M."/>
            <person name="Torimaru M."/>
            <person name="Fukuda K."/>
            <person name="Mikami N."/>
        </authorList>
    </citation>
    <scope>NUCLEOTIDE SEQUENCE [LARGE SCALE GENOMIC DNA]</scope>
    <source>
        <strain evidence="1 2">KT1b</strain>
    </source>
</reference>
<evidence type="ECO:0000313" key="2">
    <source>
        <dbReference type="Proteomes" id="UP001476247"/>
    </source>
</evidence>
<gene>
    <name evidence="1" type="ORF">HPULCUR_007327</name>
</gene>
<comment type="caution">
    <text evidence="1">The sequence shown here is derived from an EMBL/GenBank/DDBJ whole genome shotgun (WGS) entry which is preliminary data.</text>
</comment>
<protein>
    <submittedName>
        <fullName evidence="1">Uncharacterized protein</fullName>
    </submittedName>
</protein>
<sequence>MLVRHILLTISQLEFLSSNPVRCYCNKSAHRNYTLEYGPILECASYGNIKQDNYQVKYACGFHVHELSWLKLKQQMQSGSRISSHYSELRGCPLYNFTYQTVFNLENNFSRITPFMLPNCFCQIEVKLCDEFPFYFSCQNRGEEGITRCAWYLEAKNVAFIKTKHSLHTYVSLEAYESNYCIMKSVFEKRWLELEVKLNVHSFSSGGQTTLQNCFESEFAENKKELLLTIEKTFKTVERLARVRAELNRREEENGHITNK</sequence>
<accession>A0ABP9Y4F9</accession>
<proteinExistence type="predicted"/>
<dbReference type="EMBL" id="BAABUJ010000020">
    <property type="protein sequence ID" value="GAA5801871.1"/>
    <property type="molecule type" value="Genomic_DNA"/>
</dbReference>